<keyword evidence="2" id="KW-0121">Carboxypeptidase</keyword>
<accession>A0A2W2AKV9</accession>
<evidence type="ECO:0000259" key="7">
    <source>
        <dbReference type="Pfam" id="PF03717"/>
    </source>
</evidence>
<dbReference type="Gene3D" id="3.90.1310.10">
    <property type="entry name" value="Penicillin-binding protein 2a (Domain 2)"/>
    <property type="match status" value="1"/>
</dbReference>
<keyword evidence="5" id="KW-0812">Transmembrane</keyword>
<dbReference type="Proteomes" id="UP000248795">
    <property type="component" value="Unassembled WGS sequence"/>
</dbReference>
<feature type="region of interest" description="Disordered" evidence="4">
    <location>
        <begin position="1"/>
        <end position="76"/>
    </location>
</feature>
<dbReference type="SUPFAM" id="SSF56519">
    <property type="entry name" value="Penicillin binding protein dimerisation domain"/>
    <property type="match status" value="1"/>
</dbReference>
<evidence type="ECO:0000256" key="4">
    <source>
        <dbReference type="SAM" id="MobiDB-lite"/>
    </source>
</evidence>
<dbReference type="InterPro" id="IPR050515">
    <property type="entry name" value="Beta-lactam/transpept"/>
</dbReference>
<dbReference type="Pfam" id="PF00905">
    <property type="entry name" value="Transpeptidase"/>
    <property type="match status" value="1"/>
</dbReference>
<organism evidence="8 9">
    <name type="scientific">Aestuariivirga litoralis</name>
    <dbReference type="NCBI Taxonomy" id="2650924"/>
    <lineage>
        <taxon>Bacteria</taxon>
        <taxon>Pseudomonadati</taxon>
        <taxon>Pseudomonadota</taxon>
        <taxon>Alphaproteobacteria</taxon>
        <taxon>Hyphomicrobiales</taxon>
        <taxon>Aestuariivirgaceae</taxon>
        <taxon>Aestuariivirga</taxon>
    </lineage>
</organism>
<evidence type="ECO:0000256" key="3">
    <source>
        <dbReference type="ARBA" id="ARBA00023136"/>
    </source>
</evidence>
<keyword evidence="3 5" id="KW-0472">Membrane</keyword>
<dbReference type="GO" id="GO:0004180">
    <property type="term" value="F:carboxypeptidase activity"/>
    <property type="evidence" value="ECO:0007669"/>
    <property type="project" value="UniProtKB-KW"/>
</dbReference>
<keyword evidence="9" id="KW-1185">Reference proteome</keyword>
<dbReference type="AlphaFoldDB" id="A0A2W2AKV9"/>
<dbReference type="Gene3D" id="3.30.450.330">
    <property type="match status" value="1"/>
</dbReference>
<name>A0A2W2AKV9_9HYPH</name>
<feature type="compositionally biased region" description="Basic residues" evidence="4">
    <location>
        <begin position="49"/>
        <end position="59"/>
    </location>
</feature>
<evidence type="ECO:0000256" key="2">
    <source>
        <dbReference type="ARBA" id="ARBA00022645"/>
    </source>
</evidence>
<dbReference type="Gene3D" id="3.40.710.10">
    <property type="entry name" value="DD-peptidase/beta-lactamase superfamily"/>
    <property type="match status" value="1"/>
</dbReference>
<dbReference type="GO" id="GO:0005886">
    <property type="term" value="C:plasma membrane"/>
    <property type="evidence" value="ECO:0007669"/>
    <property type="project" value="TreeGrafter"/>
</dbReference>
<dbReference type="InterPro" id="IPR036138">
    <property type="entry name" value="PBP_dimer_sf"/>
</dbReference>
<dbReference type="InterPro" id="IPR012338">
    <property type="entry name" value="Beta-lactam/transpept-like"/>
</dbReference>
<dbReference type="Gene3D" id="1.10.150.770">
    <property type="match status" value="1"/>
</dbReference>
<comment type="caution">
    <text evidence="8">The sequence shown here is derived from an EMBL/GenBank/DDBJ whole genome shotgun (WGS) entry which is preliminary data.</text>
</comment>
<dbReference type="GO" id="GO:0071555">
    <property type="term" value="P:cell wall organization"/>
    <property type="evidence" value="ECO:0007669"/>
    <property type="project" value="TreeGrafter"/>
</dbReference>
<feature type="domain" description="Penicillin-binding protein dimerisation" evidence="7">
    <location>
        <begin position="129"/>
        <end position="238"/>
    </location>
</feature>
<dbReference type="InterPro" id="IPR005311">
    <property type="entry name" value="PBP_dimer"/>
</dbReference>
<feature type="domain" description="Penicillin-binding protein transpeptidase" evidence="6">
    <location>
        <begin position="300"/>
        <end position="584"/>
    </location>
</feature>
<dbReference type="GO" id="GO:0008658">
    <property type="term" value="F:penicillin binding"/>
    <property type="evidence" value="ECO:0007669"/>
    <property type="project" value="InterPro"/>
</dbReference>
<dbReference type="PANTHER" id="PTHR30627">
    <property type="entry name" value="PEPTIDOGLYCAN D,D-TRANSPEPTIDASE"/>
    <property type="match status" value="1"/>
</dbReference>
<evidence type="ECO:0000259" key="6">
    <source>
        <dbReference type="Pfam" id="PF00905"/>
    </source>
</evidence>
<keyword evidence="2" id="KW-0378">Hydrolase</keyword>
<keyword evidence="5" id="KW-1133">Transmembrane helix</keyword>
<sequence length="634" mass="69437">MVEPDQAGPHPHAGGTIPRAVDAEGPADRDARRHFPARSRRAGDEPPGRRFRPHRRHHRRDEAAMTEPVTDHQMAEDAPPRLAGQNRLRLIGICFAAAFLTIAGQLTHLTIFPAQEEGPVRPITEAPLPRPDIVDRNGVLLATDVAVASIFADPSKIIDIDEAVEALTATMPDLNATELRRKLSTAKRFAWIKRQVSPEERDAVYNLGIPGVSYVNERRRVYPQGRLSSHVVGYVDLDTKGIAGVEKYLDDRGALYTASLAEPTEHRTEPAQLSLDIRVQAAVIDEVGKAIEKFHAIAGGGIVMDIRTGEVLSMVSLPDFNPNQENKNFSKDQQNRMTSGVYELGSVIKAVTFAMAIDSGKVTLKSVFDTRYPLVIGSARIHDFHPQNHPLTTEEVFCESSNIGTAKMALEVGLEEHQAFLRKVGLFDKLQTELPEAARPLLPKRWSKLVTATTAFGHGFAVQPLQGAAVVAGLLNGGHLITPTFLRRNEEEALAMATTVIGEATSETLRYLFRRNAEEGSASKADVIGYRVGGKTGTAEKVVAGRYDKNKRLSSFIGAFPMDNPKYLVMVMLDEPKAIPGTYGFATAGWNAVPTAANIIERIAPMLGVEPVFSAEDLQKLAKLEEKEKKKKQN</sequence>
<evidence type="ECO:0000256" key="5">
    <source>
        <dbReference type="SAM" id="Phobius"/>
    </source>
</evidence>
<protein>
    <submittedName>
        <fullName evidence="8">Penicillin-binding protein 2</fullName>
    </submittedName>
</protein>
<keyword evidence="2" id="KW-0645">Protease</keyword>
<dbReference type="Pfam" id="PF03717">
    <property type="entry name" value="PBP_dimer"/>
    <property type="match status" value="1"/>
</dbReference>
<comment type="subcellular location">
    <subcellularLocation>
        <location evidence="1">Membrane</location>
    </subcellularLocation>
</comment>
<gene>
    <name evidence="8" type="ORF">DK847_15250</name>
</gene>
<evidence type="ECO:0000256" key="1">
    <source>
        <dbReference type="ARBA" id="ARBA00004370"/>
    </source>
</evidence>
<reference evidence="9" key="1">
    <citation type="submission" date="2018-06" db="EMBL/GenBank/DDBJ databases">
        <title>Aestuariibacter litoralis strain KCTC 52945T.</title>
        <authorList>
            <person name="Li X."/>
            <person name="Salam N."/>
            <person name="Li J.-L."/>
            <person name="Chen Y.-M."/>
            <person name="Yang Z.-W."/>
            <person name="Zhang L.-Y."/>
            <person name="Han M.-X."/>
            <person name="Xiao M."/>
            <person name="Li W.-J."/>
        </authorList>
    </citation>
    <scope>NUCLEOTIDE SEQUENCE [LARGE SCALE GENOMIC DNA]</scope>
    <source>
        <strain evidence="9">KCTC 52945</strain>
    </source>
</reference>
<evidence type="ECO:0000313" key="8">
    <source>
        <dbReference type="EMBL" id="PZF76001.1"/>
    </source>
</evidence>
<dbReference type="EMBL" id="QKVK01000007">
    <property type="protein sequence ID" value="PZF76001.1"/>
    <property type="molecule type" value="Genomic_DNA"/>
</dbReference>
<evidence type="ECO:0000313" key="9">
    <source>
        <dbReference type="Proteomes" id="UP000248795"/>
    </source>
</evidence>
<dbReference type="SUPFAM" id="SSF56601">
    <property type="entry name" value="beta-lactamase/transpeptidase-like"/>
    <property type="match status" value="1"/>
</dbReference>
<proteinExistence type="predicted"/>
<feature type="transmembrane region" description="Helical" evidence="5">
    <location>
        <begin position="90"/>
        <end position="112"/>
    </location>
</feature>
<dbReference type="PANTHER" id="PTHR30627:SF1">
    <property type="entry name" value="PEPTIDOGLYCAN D,D-TRANSPEPTIDASE FTSI"/>
    <property type="match status" value="1"/>
</dbReference>
<dbReference type="InterPro" id="IPR001460">
    <property type="entry name" value="PCN-bd_Tpept"/>
</dbReference>